<dbReference type="Gene3D" id="1.10.260.40">
    <property type="entry name" value="lambda repressor-like DNA-binding domains"/>
    <property type="match status" value="1"/>
</dbReference>
<dbReference type="CDD" id="cd00093">
    <property type="entry name" value="HTH_XRE"/>
    <property type="match status" value="1"/>
</dbReference>
<comment type="caution">
    <text evidence="3">The sequence shown here is derived from an EMBL/GenBank/DDBJ whole genome shotgun (WGS) entry which is preliminary data.</text>
</comment>
<dbReference type="GO" id="GO:0005829">
    <property type="term" value="C:cytosol"/>
    <property type="evidence" value="ECO:0007669"/>
    <property type="project" value="TreeGrafter"/>
</dbReference>
<feature type="domain" description="HTH cro/C1-type" evidence="2">
    <location>
        <begin position="19"/>
        <end position="75"/>
    </location>
</feature>
<evidence type="ECO:0000313" key="3">
    <source>
        <dbReference type="EMBL" id="MBC8529298.1"/>
    </source>
</evidence>
<dbReference type="GO" id="GO:0003700">
    <property type="term" value="F:DNA-binding transcription factor activity"/>
    <property type="evidence" value="ECO:0007669"/>
    <property type="project" value="TreeGrafter"/>
</dbReference>
<evidence type="ECO:0000259" key="2">
    <source>
        <dbReference type="PROSITE" id="PS50943"/>
    </source>
</evidence>
<dbReference type="GO" id="GO:0003677">
    <property type="term" value="F:DNA binding"/>
    <property type="evidence" value="ECO:0007669"/>
    <property type="project" value="UniProtKB-KW"/>
</dbReference>
<protein>
    <submittedName>
        <fullName evidence="3">Helix-turn-helix transcriptional regulator</fullName>
    </submittedName>
</protein>
<sequence>MGEYVGNYTRYYNIIGENIAYYRKKKHLTQEGLALKANISRVHISHIEAKNVHKAPSLDILFRLCDILDIEPYQLFKEREDM</sequence>
<dbReference type="Pfam" id="PF01381">
    <property type="entry name" value="HTH_3"/>
    <property type="match status" value="1"/>
</dbReference>
<dbReference type="EMBL" id="JACRSO010000003">
    <property type="protein sequence ID" value="MBC8529298.1"/>
    <property type="molecule type" value="Genomic_DNA"/>
</dbReference>
<name>A0A926D037_9FIRM</name>
<dbReference type="SUPFAM" id="SSF47413">
    <property type="entry name" value="lambda repressor-like DNA-binding domains"/>
    <property type="match status" value="1"/>
</dbReference>
<reference evidence="3" key="1">
    <citation type="submission" date="2020-08" db="EMBL/GenBank/DDBJ databases">
        <title>Genome public.</title>
        <authorList>
            <person name="Liu C."/>
            <person name="Sun Q."/>
        </authorList>
    </citation>
    <scope>NUCLEOTIDE SEQUENCE</scope>
    <source>
        <strain evidence="3">NSJ-44</strain>
    </source>
</reference>
<gene>
    <name evidence="3" type="ORF">H8699_07650</name>
</gene>
<dbReference type="PROSITE" id="PS50943">
    <property type="entry name" value="HTH_CROC1"/>
    <property type="match status" value="1"/>
</dbReference>
<dbReference type="PANTHER" id="PTHR46797">
    <property type="entry name" value="HTH-TYPE TRANSCRIPTIONAL REGULATOR"/>
    <property type="match status" value="1"/>
</dbReference>
<dbReference type="InterPro" id="IPR010982">
    <property type="entry name" value="Lambda_DNA-bd_dom_sf"/>
</dbReference>
<dbReference type="InterPro" id="IPR001387">
    <property type="entry name" value="Cro/C1-type_HTH"/>
</dbReference>
<organism evidence="3 4">
    <name type="scientific">Luoshenia tenuis</name>
    <dbReference type="NCBI Taxonomy" id="2763654"/>
    <lineage>
        <taxon>Bacteria</taxon>
        <taxon>Bacillati</taxon>
        <taxon>Bacillota</taxon>
        <taxon>Clostridia</taxon>
        <taxon>Christensenellales</taxon>
        <taxon>Christensenellaceae</taxon>
        <taxon>Luoshenia</taxon>
    </lineage>
</organism>
<dbReference type="SMART" id="SM00530">
    <property type="entry name" value="HTH_XRE"/>
    <property type="match status" value="1"/>
</dbReference>
<evidence type="ECO:0000313" key="4">
    <source>
        <dbReference type="Proteomes" id="UP000654279"/>
    </source>
</evidence>
<dbReference type="Proteomes" id="UP000654279">
    <property type="component" value="Unassembled WGS sequence"/>
</dbReference>
<dbReference type="AlphaFoldDB" id="A0A926D037"/>
<proteinExistence type="predicted"/>
<dbReference type="PANTHER" id="PTHR46797:SF1">
    <property type="entry name" value="METHYLPHOSPHONATE SYNTHASE"/>
    <property type="match status" value="1"/>
</dbReference>
<accession>A0A926D037</accession>
<dbReference type="InterPro" id="IPR050807">
    <property type="entry name" value="TransReg_Diox_bact_type"/>
</dbReference>
<keyword evidence="1" id="KW-0238">DNA-binding</keyword>
<evidence type="ECO:0000256" key="1">
    <source>
        <dbReference type="ARBA" id="ARBA00023125"/>
    </source>
</evidence>
<keyword evidence="4" id="KW-1185">Reference proteome</keyword>
<dbReference type="RefSeq" id="WP_138294745.1">
    <property type="nucleotide sequence ID" value="NZ_JBMNSE010000003.1"/>
</dbReference>